<dbReference type="Proteomes" id="UP001159363">
    <property type="component" value="Chromosome X"/>
</dbReference>
<evidence type="ECO:0000313" key="3">
    <source>
        <dbReference type="Proteomes" id="UP001159363"/>
    </source>
</evidence>
<keyword evidence="3" id="KW-1185">Reference proteome</keyword>
<sequence length="709" mass="80110">MTCRTDGGHVATAAQTCEHESGRNESAIAKEDGVIVSKWVDNSVVSIASNCLGVEPQSTAKQYSQKEKHIIQVQRPYLIGEYSQKVGGVYRLDQNVGTCRMNIRNIKWYWPLLSWLIDVWVHNAWQLARSSGKKYTQLEFRREIVQVYLSSFVNTSKGLRRPSTSPCEENVRKKKMCWRRMPVENVCSSHPACVIVSPVSLPRFLTLDARVYSTLKYLFKLHFVCLQEDSCTQPLADRFLATRSALLGGRKKIEPVSPSYRAPSLALPLKFRDEMRVSRLARLWCAACPVRARLPTKINIDCSRRTEHFLEPCVRSTGVHVAYSSAAYHGHARRETRISSRNFNGVYSIDAREELRLVVWRVTELQNDIKRLQEDCLAAIRFRIEFRTTMVQLAISHPEVRTGNYLGIHWSVLDPTVLRVFEPPFVYWRDHFHLNLFVACNSALSSPRLQDAREKRGRGGVADYSHPINANQVRFPAESHVVNVVDVAGGRRLFSGHSQFLRSCIPALLHHHLADLQVLVVKRRLKLRITQRRNCVADPLMRACPFSDWLREAVGTGLVSDWLLHDMEWSLLAGLSSGKLPSADWRTATCHVSGQFLRARNSPALPQTTGRFSHTGSGSRGGRSCASGTCVAQLKMASRICWGQPNDQGGETGGNLEVLKHAKLANHLTAGFCGLSTVDACGMEWNSIGNWKQWRQPSLVGQRIRLHNW</sequence>
<organism evidence="2 3">
    <name type="scientific">Dryococelus australis</name>
    <dbReference type="NCBI Taxonomy" id="614101"/>
    <lineage>
        <taxon>Eukaryota</taxon>
        <taxon>Metazoa</taxon>
        <taxon>Ecdysozoa</taxon>
        <taxon>Arthropoda</taxon>
        <taxon>Hexapoda</taxon>
        <taxon>Insecta</taxon>
        <taxon>Pterygota</taxon>
        <taxon>Neoptera</taxon>
        <taxon>Polyneoptera</taxon>
        <taxon>Phasmatodea</taxon>
        <taxon>Verophasmatodea</taxon>
        <taxon>Anareolatae</taxon>
        <taxon>Phasmatidae</taxon>
        <taxon>Eurycanthinae</taxon>
        <taxon>Dryococelus</taxon>
    </lineage>
</organism>
<evidence type="ECO:0000313" key="2">
    <source>
        <dbReference type="EMBL" id="KAJ8887569.1"/>
    </source>
</evidence>
<gene>
    <name evidence="2" type="ORF">PR048_013785</name>
</gene>
<dbReference type="PANTHER" id="PTHR47055">
    <property type="entry name" value="DDE_TNP_1_7 DOMAIN-CONTAINING PROTEIN"/>
    <property type="match status" value="1"/>
</dbReference>
<evidence type="ECO:0000259" key="1">
    <source>
        <dbReference type="Pfam" id="PF13843"/>
    </source>
</evidence>
<dbReference type="InterPro" id="IPR052638">
    <property type="entry name" value="PiggyBac_TE-derived"/>
</dbReference>
<name>A0ABQ9HT66_9NEOP</name>
<accession>A0ABQ9HT66</accession>
<dbReference type="InterPro" id="IPR029526">
    <property type="entry name" value="PGBD"/>
</dbReference>
<reference evidence="2 3" key="1">
    <citation type="submission" date="2023-02" db="EMBL/GenBank/DDBJ databases">
        <title>LHISI_Scaffold_Assembly.</title>
        <authorList>
            <person name="Stuart O.P."/>
            <person name="Cleave R."/>
            <person name="Magrath M.J.L."/>
            <person name="Mikheyev A.S."/>
        </authorList>
    </citation>
    <scope>NUCLEOTIDE SEQUENCE [LARGE SCALE GENOMIC DNA]</scope>
    <source>
        <strain evidence="2">Daus_M_001</strain>
        <tissue evidence="2">Leg muscle</tissue>
    </source>
</reference>
<dbReference type="Pfam" id="PF13843">
    <property type="entry name" value="DDE_Tnp_1_7"/>
    <property type="match status" value="1"/>
</dbReference>
<proteinExistence type="predicted"/>
<feature type="domain" description="PiggyBac transposable element-derived protein" evidence="1">
    <location>
        <begin position="23"/>
        <end position="125"/>
    </location>
</feature>
<dbReference type="EMBL" id="JARBHB010000004">
    <property type="protein sequence ID" value="KAJ8887569.1"/>
    <property type="molecule type" value="Genomic_DNA"/>
</dbReference>
<protein>
    <recommendedName>
        <fullName evidence="1">PiggyBac transposable element-derived protein domain-containing protein</fullName>
    </recommendedName>
</protein>
<dbReference type="PANTHER" id="PTHR47055:SF3">
    <property type="entry name" value="PHORBOL-ESTER_DAG-TYPE DOMAIN-CONTAINING PROTEIN"/>
    <property type="match status" value="1"/>
</dbReference>
<comment type="caution">
    <text evidence="2">The sequence shown here is derived from an EMBL/GenBank/DDBJ whole genome shotgun (WGS) entry which is preliminary data.</text>
</comment>